<comment type="caution">
    <text evidence="1">The sequence shown here is derived from an EMBL/GenBank/DDBJ whole genome shotgun (WGS) entry which is preliminary data.</text>
</comment>
<accession>A0A641AM23</accession>
<keyword evidence="2" id="KW-1185">Reference proteome</keyword>
<organism evidence="1 2">
    <name type="scientific">Aeromicrobium fastidiosum</name>
    <dbReference type="NCBI Taxonomy" id="52699"/>
    <lineage>
        <taxon>Bacteria</taxon>
        <taxon>Bacillati</taxon>
        <taxon>Actinomycetota</taxon>
        <taxon>Actinomycetes</taxon>
        <taxon>Propionibacteriales</taxon>
        <taxon>Nocardioidaceae</taxon>
        <taxon>Aeromicrobium</taxon>
    </lineage>
</organism>
<dbReference type="EMBL" id="SDPP02000004">
    <property type="protein sequence ID" value="KAA1374914.1"/>
    <property type="molecule type" value="Genomic_DNA"/>
</dbReference>
<name>A0A641AM23_9ACTN</name>
<dbReference type="AlphaFoldDB" id="A0A641AM23"/>
<proteinExistence type="predicted"/>
<evidence type="ECO:0000313" key="2">
    <source>
        <dbReference type="Proteomes" id="UP001515100"/>
    </source>
</evidence>
<protein>
    <submittedName>
        <fullName evidence="1">Uncharacterized protein</fullName>
    </submittedName>
</protein>
<sequence length="345" mass="37440">MIRDGVDAKTVAVLRQEFGSEQAIYYGLDRRAGIAFGSISKLDGESGLAPRDAFITDLKTKEMVRISNGRTRPDPTQFTSMTFSNGHLVWVETDSDNLSASNWVMYAYELGPGGQIRGGHTVELARAPDVGVKPVPMAAGSTVPRISGSEVYFAAVSAVRKNKNETSAYRVPLDGSSKMSLFERDVDGVFADDDWVYFGRGDDLLRRSVRAGSKAEPVAAMDSIRSFCGGAFAHGMFVACSNRARTQNLKIFDTKDNLIADIDVGENSISASTLDITSDLVAFDIVSGMGSRIHRYVFDVHSGRLSLLSKKNVNTIASGSGRIQQLRVQPEKGIAESFEFVEILA</sequence>
<gene>
    <name evidence="1" type="ORF">ESP62_016215</name>
</gene>
<evidence type="ECO:0000313" key="1">
    <source>
        <dbReference type="EMBL" id="KAA1374914.1"/>
    </source>
</evidence>
<reference evidence="1" key="1">
    <citation type="submission" date="2019-09" db="EMBL/GenBank/DDBJ databases">
        <authorList>
            <person name="Li J."/>
        </authorList>
    </citation>
    <scope>NUCLEOTIDE SEQUENCE [LARGE SCALE GENOMIC DNA]</scope>
    <source>
        <strain evidence="1">NRBC 14897</strain>
    </source>
</reference>
<dbReference type="Proteomes" id="UP001515100">
    <property type="component" value="Unassembled WGS sequence"/>
</dbReference>
<dbReference type="RefSeq" id="WP_129185972.1">
    <property type="nucleotide sequence ID" value="NZ_JAGIOG010000001.1"/>
</dbReference>
<dbReference type="SUPFAM" id="SSF69304">
    <property type="entry name" value="Tricorn protease N-terminal domain"/>
    <property type="match status" value="1"/>
</dbReference>